<name>W2J6E5_PHYNI</name>
<dbReference type="VEuPathDB" id="FungiDB:PPTG_22799"/>
<organism evidence="1 2">
    <name type="scientific">Phytophthora nicotianae</name>
    <name type="common">Potato buckeye rot agent</name>
    <name type="synonym">Phytophthora parasitica</name>
    <dbReference type="NCBI Taxonomy" id="4792"/>
    <lineage>
        <taxon>Eukaryota</taxon>
        <taxon>Sar</taxon>
        <taxon>Stramenopiles</taxon>
        <taxon>Oomycota</taxon>
        <taxon>Peronosporomycetes</taxon>
        <taxon>Peronosporales</taxon>
        <taxon>Peronosporaceae</taxon>
        <taxon>Phytophthora</taxon>
    </lineage>
</organism>
<protein>
    <submittedName>
        <fullName evidence="1">Uncharacterized protein</fullName>
    </submittedName>
</protein>
<evidence type="ECO:0000313" key="2">
    <source>
        <dbReference type="Proteomes" id="UP000053864"/>
    </source>
</evidence>
<dbReference type="Proteomes" id="UP000053864">
    <property type="component" value="Unassembled WGS sequence"/>
</dbReference>
<dbReference type="AlphaFoldDB" id="W2J6E5"/>
<proteinExistence type="predicted"/>
<accession>W2J6E5</accession>
<sequence>GAVKWMLSRSQVGFWLVSQFIGIPGKDFANLCAGKGTTLKNELQHGSGIDDDLPWRIKRSEEDVQCSGGGCGAIQKSTEFILASDSNVILVVNFQPTRQRRLSPFQQWF</sequence>
<reference evidence="1 2" key="1">
    <citation type="submission" date="2013-11" db="EMBL/GenBank/DDBJ databases">
        <title>The Genome Sequence of Phytophthora parasitica CJ05E6.</title>
        <authorList>
            <consortium name="The Broad Institute Genomics Platform"/>
            <person name="Russ C."/>
            <person name="Tyler B."/>
            <person name="Panabieres F."/>
            <person name="Shan W."/>
            <person name="Tripathy S."/>
            <person name="Grunwald N."/>
            <person name="Machado M."/>
            <person name="Johnson C.S."/>
            <person name="Arredondo F."/>
            <person name="Hong C."/>
            <person name="Coffey M."/>
            <person name="Young S.K."/>
            <person name="Zeng Q."/>
            <person name="Gargeya S."/>
            <person name="Fitzgerald M."/>
            <person name="Abouelleil A."/>
            <person name="Alvarado L."/>
            <person name="Chapman S.B."/>
            <person name="Gainer-Dewar J."/>
            <person name="Goldberg J."/>
            <person name="Griggs A."/>
            <person name="Gujja S."/>
            <person name="Hansen M."/>
            <person name="Howarth C."/>
            <person name="Imamovic A."/>
            <person name="Ireland A."/>
            <person name="Larimer J."/>
            <person name="McCowan C."/>
            <person name="Murphy C."/>
            <person name="Pearson M."/>
            <person name="Poon T.W."/>
            <person name="Priest M."/>
            <person name="Roberts A."/>
            <person name="Saif S."/>
            <person name="Shea T."/>
            <person name="Sykes S."/>
            <person name="Wortman J."/>
            <person name="Nusbaum C."/>
            <person name="Birren B."/>
        </authorList>
    </citation>
    <scope>NUCLEOTIDE SEQUENCE [LARGE SCALE GENOMIC DNA]</scope>
    <source>
        <strain evidence="1 2">CJ05E6</strain>
    </source>
</reference>
<feature type="non-terminal residue" evidence="1">
    <location>
        <position position="1"/>
    </location>
</feature>
<gene>
    <name evidence="1" type="ORF">L916_07677</name>
</gene>
<evidence type="ECO:0000313" key="1">
    <source>
        <dbReference type="EMBL" id="ETL41312.1"/>
    </source>
</evidence>
<dbReference type="EMBL" id="KI672670">
    <property type="protein sequence ID" value="ETL41312.1"/>
    <property type="molecule type" value="Genomic_DNA"/>
</dbReference>